<feature type="transmembrane region" description="Helical" evidence="1">
    <location>
        <begin position="63"/>
        <end position="80"/>
    </location>
</feature>
<evidence type="ECO:0000313" key="3">
    <source>
        <dbReference type="EMBL" id="MFC5464136.1"/>
    </source>
</evidence>
<feature type="transmembrane region" description="Helical" evidence="1">
    <location>
        <begin position="190"/>
        <end position="208"/>
    </location>
</feature>
<dbReference type="RefSeq" id="WP_382348537.1">
    <property type="nucleotide sequence ID" value="NZ_JBHSMC010000003.1"/>
</dbReference>
<feature type="transmembrane region" description="Helical" evidence="1">
    <location>
        <begin position="116"/>
        <end position="134"/>
    </location>
</feature>
<dbReference type="EMBL" id="JBHSMC010000003">
    <property type="protein sequence ID" value="MFC5464136.1"/>
    <property type="molecule type" value="Genomic_DNA"/>
</dbReference>
<evidence type="ECO:0000259" key="2">
    <source>
        <dbReference type="Pfam" id="PF13559"/>
    </source>
</evidence>
<evidence type="ECO:0000256" key="1">
    <source>
        <dbReference type="SAM" id="Phobius"/>
    </source>
</evidence>
<feature type="transmembrane region" description="Helical" evidence="1">
    <location>
        <begin position="86"/>
        <end position="104"/>
    </location>
</feature>
<organism evidence="3 4">
    <name type="scientific">Lederbergia graminis</name>
    <dbReference type="NCBI Taxonomy" id="735518"/>
    <lineage>
        <taxon>Bacteria</taxon>
        <taxon>Bacillati</taxon>
        <taxon>Bacillota</taxon>
        <taxon>Bacilli</taxon>
        <taxon>Bacillales</taxon>
        <taxon>Bacillaceae</taxon>
        <taxon>Lederbergia</taxon>
    </lineage>
</organism>
<name>A0ABW0LH70_9BACI</name>
<keyword evidence="1" id="KW-0472">Membrane</keyword>
<gene>
    <name evidence="3" type="ORF">ACFPM4_05115</name>
</gene>
<accession>A0ABW0LH70</accession>
<feature type="transmembrane region" description="Helical" evidence="1">
    <location>
        <begin position="264"/>
        <end position="285"/>
    </location>
</feature>
<protein>
    <submittedName>
        <fullName evidence="3">DUF4129 domain-containing protein</fullName>
    </submittedName>
</protein>
<keyword evidence="1" id="KW-0812">Transmembrane</keyword>
<feature type="transmembrane region" description="Helical" evidence="1">
    <location>
        <begin position="38"/>
        <end position="56"/>
    </location>
</feature>
<sequence>MQFTRKIALDIVRGFVEYLLFFPIILLIGTFLLPKEAIMLWLPIVFGVFSFGMMVKNILPMNWSIYPLLAIIIGIIPSYMLADNLVFLFLLIILHSIVAYRGMLYASRNWDSLLPISYLWLMAFIIYFICYFIFHFVDRLLIYENIVSTCGVVAVVITLFITNTETLKASSLSKEENPYVSSGVKRHNRLLFIITVIIAILLTTGTIIRDTIWNTIRTILKWLFGQSTSEGEIPPMESPPGNPLLPGMQEPAKQSAIMKFLETVMLYFVYICLIVLVVFVLLLMIKRSRLWLKRMFLKFIAFLKQIGNRAHFQKEDGYYTDEKESVFDWDEWKKAQQEKVANLVGKIFKRERDWNSLNMQEKVRYIYRNYLSNQQGIAIQPASTPREILSELRSLLPDDKERIELLMDSYEKTRYGERDIDEKTMNEIYLLIKNGDKK</sequence>
<keyword evidence="1" id="KW-1133">Transmembrane helix</keyword>
<feature type="transmembrane region" description="Helical" evidence="1">
    <location>
        <begin position="12"/>
        <end position="32"/>
    </location>
</feature>
<keyword evidence="4" id="KW-1185">Reference proteome</keyword>
<dbReference type="InterPro" id="IPR025403">
    <property type="entry name" value="TgpA-like_C"/>
</dbReference>
<reference evidence="4" key="1">
    <citation type="journal article" date="2019" name="Int. J. Syst. Evol. Microbiol.">
        <title>The Global Catalogue of Microorganisms (GCM) 10K type strain sequencing project: providing services to taxonomists for standard genome sequencing and annotation.</title>
        <authorList>
            <consortium name="The Broad Institute Genomics Platform"/>
            <consortium name="The Broad Institute Genome Sequencing Center for Infectious Disease"/>
            <person name="Wu L."/>
            <person name="Ma J."/>
        </authorList>
    </citation>
    <scope>NUCLEOTIDE SEQUENCE [LARGE SCALE GENOMIC DNA]</scope>
    <source>
        <strain evidence="4">CGMCC 1.12237</strain>
    </source>
</reference>
<evidence type="ECO:0000313" key="4">
    <source>
        <dbReference type="Proteomes" id="UP001596147"/>
    </source>
</evidence>
<dbReference type="Pfam" id="PF13559">
    <property type="entry name" value="DUF4129"/>
    <property type="match status" value="1"/>
</dbReference>
<proteinExistence type="predicted"/>
<feature type="domain" description="Protein-glutamine gamma-glutamyltransferase-like C-terminal" evidence="2">
    <location>
        <begin position="374"/>
        <end position="424"/>
    </location>
</feature>
<feature type="transmembrane region" description="Helical" evidence="1">
    <location>
        <begin position="140"/>
        <end position="161"/>
    </location>
</feature>
<dbReference type="Proteomes" id="UP001596147">
    <property type="component" value="Unassembled WGS sequence"/>
</dbReference>
<comment type="caution">
    <text evidence="3">The sequence shown here is derived from an EMBL/GenBank/DDBJ whole genome shotgun (WGS) entry which is preliminary data.</text>
</comment>